<dbReference type="SUPFAM" id="SSF110849">
    <property type="entry name" value="ParB/Sulfiredoxin"/>
    <property type="match status" value="1"/>
</dbReference>
<feature type="domain" description="ParB-like N-terminal" evidence="1">
    <location>
        <begin position="18"/>
        <end position="112"/>
    </location>
</feature>
<comment type="caution">
    <text evidence="2">The sequence shown here is derived from an EMBL/GenBank/DDBJ whole genome shotgun (WGS) entry which is preliminary data.</text>
</comment>
<dbReference type="SMART" id="SM00470">
    <property type="entry name" value="ParB"/>
    <property type="match status" value="1"/>
</dbReference>
<dbReference type="SUPFAM" id="SSF109709">
    <property type="entry name" value="KorB DNA-binding domain-like"/>
    <property type="match status" value="1"/>
</dbReference>
<gene>
    <name evidence="2" type="ORF">GRI59_14000</name>
</gene>
<dbReference type="Pfam" id="PF07506">
    <property type="entry name" value="RepB"/>
    <property type="match status" value="1"/>
</dbReference>
<dbReference type="InterPro" id="IPR003115">
    <property type="entry name" value="ParB_N"/>
</dbReference>
<dbReference type="Pfam" id="PF02195">
    <property type="entry name" value="ParB_N"/>
    <property type="match status" value="1"/>
</dbReference>
<accession>A0A6I4UQE1</accession>
<evidence type="ECO:0000313" key="2">
    <source>
        <dbReference type="EMBL" id="MXP39717.1"/>
    </source>
</evidence>
<dbReference type="Proteomes" id="UP000430021">
    <property type="component" value="Unassembled WGS sequence"/>
</dbReference>
<reference evidence="2 3" key="1">
    <citation type="submission" date="2019-12" db="EMBL/GenBank/DDBJ databases">
        <title>Genomic-based taxomic classification of the family Erythrobacteraceae.</title>
        <authorList>
            <person name="Xu L."/>
        </authorList>
    </citation>
    <scope>NUCLEOTIDE SEQUENCE [LARGE SCALE GENOMIC DNA]</scope>
    <source>
        <strain evidence="2 3">JCM 10282</strain>
    </source>
</reference>
<dbReference type="AlphaFoldDB" id="A0A6I4UQE1"/>
<protein>
    <submittedName>
        <fullName evidence="2">Chromosome partitioning protein ParB</fullName>
    </submittedName>
</protein>
<dbReference type="EMBL" id="WTYB01000003">
    <property type="protein sequence ID" value="MXP39717.1"/>
    <property type="molecule type" value="Genomic_DNA"/>
</dbReference>
<name>A0A6I4UQE1_9SPHN</name>
<dbReference type="InterPro" id="IPR011111">
    <property type="entry name" value="Plasmid_RepB"/>
</dbReference>
<dbReference type="Gene3D" id="3.90.1530.10">
    <property type="entry name" value="Conserved hypothetical protein from pyrococcus furiosus pfu- 392566-001, ParB domain"/>
    <property type="match status" value="1"/>
</dbReference>
<organism evidence="2 3">
    <name type="scientific">Erythrobacter ramosus</name>
    <dbReference type="NCBI Taxonomy" id="35811"/>
    <lineage>
        <taxon>Bacteria</taxon>
        <taxon>Pseudomonadati</taxon>
        <taxon>Pseudomonadota</taxon>
        <taxon>Alphaproteobacteria</taxon>
        <taxon>Sphingomonadales</taxon>
        <taxon>Erythrobacteraceae</taxon>
        <taxon>Erythrobacter/Porphyrobacter group</taxon>
        <taxon>Erythrobacter</taxon>
    </lineage>
</organism>
<evidence type="ECO:0000259" key="1">
    <source>
        <dbReference type="SMART" id="SM00470"/>
    </source>
</evidence>
<proteinExistence type="predicted"/>
<dbReference type="OrthoDB" id="7632576at2"/>
<evidence type="ECO:0000313" key="3">
    <source>
        <dbReference type="Proteomes" id="UP000430021"/>
    </source>
</evidence>
<dbReference type="RefSeq" id="WP_160761859.1">
    <property type="nucleotide sequence ID" value="NZ_BAAADZ010000011.1"/>
</dbReference>
<dbReference type="InterPro" id="IPR036086">
    <property type="entry name" value="ParB/Sulfiredoxin_sf"/>
</dbReference>
<sequence length="296" mass="33420">MSSKKPITLPEGFEHTTLRIPISEIMPLRELPSAVRKSVKYKQIAASIAEVGIIEPPVVFRDRNDPARYHLLEGHVRLAILLEQGETEVVCLIALEDEAFTYNRRVSRIAIIQEHRMILNAVNKGVSEERLARALNVNIGNIRAKRNLLTGICPEAVDLLRDKHVPMNVFTELRRMKPMRQIAAAEMMVAMNRYSTGYVKSIVAATAEEDLVEQKRKVVRGLTEAQIELMSRESAQLDRDFKLIEQSYGADHLDLVLATGYLGGLLRSAPIVRYLAQHHPQLLAEFQKITELQQAA</sequence>